<dbReference type="PANTHER" id="PTHR11695">
    <property type="entry name" value="ALCOHOL DEHYDROGENASE RELATED"/>
    <property type="match status" value="1"/>
</dbReference>
<dbReference type="InterPro" id="IPR013154">
    <property type="entry name" value="ADH-like_N"/>
</dbReference>
<keyword evidence="3" id="KW-1185">Reference proteome</keyword>
<protein>
    <submittedName>
        <fullName evidence="2">NADPH:quinone reductase-like Zn-dependent oxidoreductase</fullName>
    </submittedName>
</protein>
<name>A0A839Q8E2_MYCIR</name>
<dbReference type="InterPro" id="IPR011032">
    <property type="entry name" value="GroES-like_sf"/>
</dbReference>
<evidence type="ECO:0000313" key="3">
    <source>
        <dbReference type="Proteomes" id="UP000550501"/>
    </source>
</evidence>
<dbReference type="SUPFAM" id="SSF50129">
    <property type="entry name" value="GroES-like"/>
    <property type="match status" value="1"/>
</dbReference>
<evidence type="ECO:0000259" key="1">
    <source>
        <dbReference type="SMART" id="SM00829"/>
    </source>
</evidence>
<reference evidence="2 3" key="1">
    <citation type="submission" date="2020-08" db="EMBL/GenBank/DDBJ databases">
        <title>The Agave Microbiome: Exploring the role of microbial communities in plant adaptations to desert environments.</title>
        <authorList>
            <person name="Partida-Martinez L.P."/>
        </authorList>
    </citation>
    <scope>NUCLEOTIDE SEQUENCE [LARGE SCALE GENOMIC DNA]</scope>
    <source>
        <strain evidence="2 3">AT2.18</strain>
    </source>
</reference>
<dbReference type="SMART" id="SM00829">
    <property type="entry name" value="PKS_ER"/>
    <property type="match status" value="1"/>
</dbReference>
<dbReference type="RefSeq" id="WP_183471217.1">
    <property type="nucleotide sequence ID" value="NZ_JACHVU010000010.1"/>
</dbReference>
<dbReference type="PANTHER" id="PTHR11695:SF648">
    <property type="entry name" value="ZINC-BINDING OXIDOREDUCTASE"/>
    <property type="match status" value="1"/>
</dbReference>
<dbReference type="InterPro" id="IPR020843">
    <property type="entry name" value="ER"/>
</dbReference>
<dbReference type="Proteomes" id="UP000550501">
    <property type="component" value="Unassembled WGS sequence"/>
</dbReference>
<dbReference type="Pfam" id="PF08240">
    <property type="entry name" value="ADH_N"/>
    <property type="match status" value="1"/>
</dbReference>
<gene>
    <name evidence="2" type="ORF">FHR72_003969</name>
</gene>
<feature type="domain" description="Enoyl reductase (ER)" evidence="1">
    <location>
        <begin position="17"/>
        <end position="356"/>
    </location>
</feature>
<sequence>MSTLERTRRAAVLETFGDGADFTMTELPMPRLQHPDDVLVQVSATSVNPIEWKMRQGLGLPKRLWRRLIGSPMVLGIDFSGEVVATGADATPYRVGDEVMGVMPIAGADTTHIAVRTRGRRAAIVHKPAGATHAEAALVPFAGLVAYAGLVTYGGLRERDTDARVLIVGASGGVGHLAVQIAANAVGAGLVAGVSSSRNAAFVAGLGAHTVVPYDRIPTTEIPSHFPDWAGTFDLILDCVGDDGYYTELAPWLLKSTGRYVTAALPSFRPGRPGEDVGVRDGAVLGARLARRYATGRYRLIPGLVGLPAADGLPALARWMTEGKLRPHTASTYRLEDLAAAHRASETGRTVGKIAIMVS</sequence>
<dbReference type="InterPro" id="IPR036291">
    <property type="entry name" value="NAD(P)-bd_dom_sf"/>
</dbReference>
<proteinExistence type="predicted"/>
<organism evidence="2 3">
    <name type="scientific">Mycolicibacterium iranicum</name>
    <name type="common">Mycobacterium iranicum</name>
    <dbReference type="NCBI Taxonomy" id="912594"/>
    <lineage>
        <taxon>Bacteria</taxon>
        <taxon>Bacillati</taxon>
        <taxon>Actinomycetota</taxon>
        <taxon>Actinomycetes</taxon>
        <taxon>Mycobacteriales</taxon>
        <taxon>Mycobacteriaceae</taxon>
        <taxon>Mycolicibacterium</taxon>
    </lineage>
</organism>
<accession>A0A839Q8E2</accession>
<dbReference type="InterPro" id="IPR050700">
    <property type="entry name" value="YIM1/Zinc_Alcohol_DH_Fams"/>
</dbReference>
<dbReference type="CDD" id="cd08267">
    <property type="entry name" value="MDR1"/>
    <property type="match status" value="1"/>
</dbReference>
<dbReference type="AlphaFoldDB" id="A0A839Q8E2"/>
<dbReference type="Pfam" id="PF13602">
    <property type="entry name" value="ADH_zinc_N_2"/>
    <property type="match status" value="1"/>
</dbReference>
<evidence type="ECO:0000313" key="2">
    <source>
        <dbReference type="EMBL" id="MBB2992468.1"/>
    </source>
</evidence>
<dbReference type="SUPFAM" id="SSF51735">
    <property type="entry name" value="NAD(P)-binding Rossmann-fold domains"/>
    <property type="match status" value="1"/>
</dbReference>
<dbReference type="EMBL" id="JACHVU010000010">
    <property type="protein sequence ID" value="MBB2992468.1"/>
    <property type="molecule type" value="Genomic_DNA"/>
</dbReference>
<dbReference type="GO" id="GO:0016491">
    <property type="term" value="F:oxidoreductase activity"/>
    <property type="evidence" value="ECO:0007669"/>
    <property type="project" value="InterPro"/>
</dbReference>
<dbReference type="Gene3D" id="3.90.180.10">
    <property type="entry name" value="Medium-chain alcohol dehydrogenases, catalytic domain"/>
    <property type="match status" value="1"/>
</dbReference>
<dbReference type="Gene3D" id="3.40.50.720">
    <property type="entry name" value="NAD(P)-binding Rossmann-like Domain"/>
    <property type="match status" value="1"/>
</dbReference>
<comment type="caution">
    <text evidence="2">The sequence shown here is derived from an EMBL/GenBank/DDBJ whole genome shotgun (WGS) entry which is preliminary data.</text>
</comment>